<organism evidence="1 2">
    <name type="scientific">Candidatus Methanogaster sp</name>
    <dbReference type="NCBI Taxonomy" id="3386292"/>
    <lineage>
        <taxon>Archaea</taxon>
        <taxon>Methanobacteriati</taxon>
        <taxon>Methanobacteriota</taxon>
        <taxon>Stenosarchaea group</taxon>
        <taxon>Methanomicrobia</taxon>
        <taxon>Methanosarcinales</taxon>
        <taxon>ANME-2 cluster</taxon>
        <taxon>Candidatus Methanogasteraceae</taxon>
        <taxon>Candidatus Methanogaster</taxon>
    </lineage>
</organism>
<protein>
    <submittedName>
        <fullName evidence="1">Uncharacterized protein</fullName>
    </submittedName>
</protein>
<reference evidence="1" key="1">
    <citation type="submission" date="2018-01" db="EMBL/GenBank/DDBJ databases">
        <authorList>
            <person name="Krukenberg V."/>
        </authorList>
    </citation>
    <scope>NUCLEOTIDE SEQUENCE</scope>
    <source>
        <strain evidence="1">E20ANME2</strain>
    </source>
</reference>
<proteinExistence type="predicted"/>
<gene>
    <name evidence="1" type="ORF">C4B59_09605</name>
</gene>
<accession>A0AC61L185</accession>
<evidence type="ECO:0000313" key="1">
    <source>
        <dbReference type="EMBL" id="PXF60205.1"/>
    </source>
</evidence>
<name>A0AC61L185_9EURY</name>
<dbReference type="EMBL" id="PQXF01000018">
    <property type="protein sequence ID" value="PXF60205.1"/>
    <property type="molecule type" value="Genomic_DNA"/>
</dbReference>
<sequence>MRKVVLLLLVFFMLMGTVQAGLDVTDGSCKIEDLEGSATVTLTLTNAGDDEPIKVQAPMLKSPRDGITLSIQDKYPITISENKSKTVDIEVQITKIVSKGVYDATASFDYHNTLVTADITIDVARQAPAHLAPIPNINITDPVIFNKPRKEMEATGFKVVKKFEIINDGGDMTMTVKSVAAYGTPEAGMTFKVDYPTKILNKSAGTANLTITIPVTASEGPHKGKLRIDAGEAGLQDITVTVTVEHAVKFEMSAHDPNFGRVDLLKSVPLGISLSETLGYKDITAVKIQRETTTAADGKDDWMAVSLPASIIQKGKTVPLTFTLRFRGETIVGRTYTWQYFLSHSAGNETITLKATAMPIDIEGTKSALATMKASGNPEISKIAGDTFNMLSSSGAGSAESWASVTTIAQCSVTFLDAMDRAVEAVDGGDQEDALNDLLVARIAVATMYRSAKTQAQTNIYTASNKFLKSTLQRESAYFEKMASDADDDRTRIIAYRHSATAYELLNDPGRSGKASNMAEDAISSYNQRIESANDHCVNADDAIRRASDDLYRWGDTKLLVNPFVYDSTSYRYKFAVNETETSAEEYLAAGEFELSEGSAVRADELRNQWLFLLGQFLMLMIGYVILFVCAVLWCVLAFMAFTADSREEEFGDVVLLS</sequence>
<dbReference type="Proteomes" id="UP000248329">
    <property type="component" value="Unassembled WGS sequence"/>
</dbReference>
<comment type="caution">
    <text evidence="1">The sequence shown here is derived from an EMBL/GenBank/DDBJ whole genome shotgun (WGS) entry which is preliminary data.</text>
</comment>
<evidence type="ECO:0000313" key="2">
    <source>
        <dbReference type="Proteomes" id="UP000248329"/>
    </source>
</evidence>